<name>A0ABY9KWB9_9BACI</name>
<organism evidence="2 3">
    <name type="scientific">Aciduricibacillus chroicocephali</name>
    <dbReference type="NCBI Taxonomy" id="3054939"/>
    <lineage>
        <taxon>Bacteria</taxon>
        <taxon>Bacillati</taxon>
        <taxon>Bacillota</taxon>
        <taxon>Bacilli</taxon>
        <taxon>Bacillales</taxon>
        <taxon>Bacillaceae</taxon>
        <taxon>Aciduricibacillus</taxon>
    </lineage>
</organism>
<dbReference type="NCBIfam" id="TIGR03725">
    <property type="entry name" value="T6A_YeaZ"/>
    <property type="match status" value="1"/>
</dbReference>
<protein>
    <submittedName>
        <fullName evidence="2">tRNA (Adenosine(37)-N6)-threonylcarbamoyltransferase complex dimerization subunit type 1 TsaB</fullName>
        <ecNumber evidence="2">2.3.1.234</ecNumber>
    </submittedName>
</protein>
<dbReference type="Proteomes" id="UP001180087">
    <property type="component" value="Chromosome"/>
</dbReference>
<dbReference type="RefSeq" id="WP_348028936.1">
    <property type="nucleotide sequence ID" value="NZ_CP129113.1"/>
</dbReference>
<keyword evidence="2" id="KW-0808">Transferase</keyword>
<dbReference type="EC" id="2.3.1.234" evidence="2"/>
<dbReference type="Pfam" id="PF00814">
    <property type="entry name" value="TsaD"/>
    <property type="match status" value="1"/>
</dbReference>
<dbReference type="InterPro" id="IPR043129">
    <property type="entry name" value="ATPase_NBD"/>
</dbReference>
<dbReference type="CDD" id="cd24032">
    <property type="entry name" value="ASKHA_NBD_TsaB"/>
    <property type="match status" value="1"/>
</dbReference>
<proteinExistence type="predicted"/>
<dbReference type="InterPro" id="IPR022496">
    <property type="entry name" value="T6A_TsaB"/>
</dbReference>
<dbReference type="InterPro" id="IPR000905">
    <property type="entry name" value="Gcp-like_dom"/>
</dbReference>
<dbReference type="GO" id="GO:0061711">
    <property type="term" value="F:tRNA N(6)-L-threonylcarbamoyladenine synthase activity"/>
    <property type="evidence" value="ECO:0007669"/>
    <property type="project" value="UniProtKB-EC"/>
</dbReference>
<dbReference type="EMBL" id="CP129113">
    <property type="protein sequence ID" value="WLV25164.1"/>
    <property type="molecule type" value="Genomic_DNA"/>
</dbReference>
<sequence length="235" mass="25898">MNILAMDTSNQTLGVALLRDGELIGSYITNVKKNHSVRLMPAVDDLMKEVGMEPEDLDQIVVANGPGSYTGVRIGVTTAKTLAWALNIPVKAVSSLELLAWQGRNSKHAICPFFDARRGLVFTGLYEFKDGKAQLVRPEQNILMEDWLHELKNEGRPVIFLSPELSIHRECIEAIMGDLAIIPNGANQYPNPADLAFCGLGKEGIQAGELVPNYLRLAEAEAKWLESNKDREGNE</sequence>
<keyword evidence="3" id="KW-1185">Reference proteome</keyword>
<evidence type="ECO:0000313" key="3">
    <source>
        <dbReference type="Proteomes" id="UP001180087"/>
    </source>
</evidence>
<dbReference type="Gene3D" id="3.30.420.40">
    <property type="match status" value="2"/>
</dbReference>
<reference evidence="2" key="1">
    <citation type="submission" date="2023-06" db="EMBL/GenBank/DDBJ databases">
        <title>A Treasure from Seagulls: Isolation and Description of Aciduricobacillus qingdaonensis gen. nov., sp. nov., a Rare Obligately Uric Acid-utilizing Member in the Family Bacillaceae.</title>
        <authorList>
            <person name="Liu W."/>
            <person name="Wang B."/>
        </authorList>
    </citation>
    <scope>NUCLEOTIDE SEQUENCE</scope>
    <source>
        <strain evidence="2">44XB</strain>
    </source>
</reference>
<dbReference type="PANTHER" id="PTHR11735">
    <property type="entry name" value="TRNA N6-ADENOSINE THREONYLCARBAMOYLTRANSFERASE"/>
    <property type="match status" value="1"/>
</dbReference>
<dbReference type="SUPFAM" id="SSF53067">
    <property type="entry name" value="Actin-like ATPase domain"/>
    <property type="match status" value="2"/>
</dbReference>
<evidence type="ECO:0000259" key="1">
    <source>
        <dbReference type="Pfam" id="PF00814"/>
    </source>
</evidence>
<gene>
    <name evidence="2" type="primary">tsaB</name>
    <name evidence="2" type="ORF">QR721_02745</name>
</gene>
<feature type="domain" description="Gcp-like" evidence="1">
    <location>
        <begin position="31"/>
        <end position="224"/>
    </location>
</feature>
<evidence type="ECO:0000313" key="2">
    <source>
        <dbReference type="EMBL" id="WLV25164.1"/>
    </source>
</evidence>
<accession>A0ABY9KWB9</accession>
<keyword evidence="2" id="KW-0012">Acyltransferase</keyword>
<dbReference type="PANTHER" id="PTHR11735:SF11">
    <property type="entry name" value="TRNA THREONYLCARBAMOYLADENOSINE BIOSYNTHESIS PROTEIN TSAB"/>
    <property type="match status" value="1"/>
</dbReference>